<dbReference type="EMBL" id="JBHLUX010000053">
    <property type="protein sequence ID" value="MFC0472212.1"/>
    <property type="molecule type" value="Genomic_DNA"/>
</dbReference>
<comment type="similarity">
    <text evidence="1">Belongs to the IS150/IS1296 orfA family.</text>
</comment>
<evidence type="ECO:0000256" key="1">
    <source>
        <dbReference type="ARBA" id="ARBA00038232"/>
    </source>
</evidence>
<dbReference type="SUPFAM" id="SSF46689">
    <property type="entry name" value="Homeodomain-like"/>
    <property type="match status" value="1"/>
</dbReference>
<dbReference type="InterPro" id="IPR010921">
    <property type="entry name" value="Trp_repressor/repl_initiator"/>
</dbReference>
<reference evidence="4 5" key="1">
    <citation type="submission" date="2024-09" db="EMBL/GenBank/DDBJ databases">
        <authorList>
            <person name="Sun Q."/>
            <person name="Mori K."/>
        </authorList>
    </citation>
    <scope>NUCLEOTIDE SEQUENCE [LARGE SCALE GENOMIC DNA]</scope>
    <source>
        <strain evidence="4 5">NCAIM B.02610</strain>
    </source>
</reference>
<feature type="domain" description="Insertion element IS150 protein InsJ-like helix-turn-helix" evidence="3">
    <location>
        <begin position="131"/>
        <end position="182"/>
    </location>
</feature>
<keyword evidence="5" id="KW-1185">Reference proteome</keyword>
<dbReference type="RefSeq" id="WP_390183964.1">
    <property type="nucleotide sequence ID" value="NZ_JBHLUX010000053.1"/>
</dbReference>
<sequence length="226" mass="27039">MPNSKFSKEFKNEVLLAYEKRECTIKEFCSKFQITEYSLKEWIKQFEKYGSEGLQQSTTWKPYSKELKEAAVKDFLSGEYSPYEIVSKYEISSRTVLQGWVNKYNSYRELKDTSKERTSSMTKGRKTTWDERIQIVLDCLGDGKDYQKTAETYEVSYQQVYQWVKKYEDGGDEALKDKRGHKKEEAKLTPEEKIKLQMKNLERENERLRAENLFLKKLEEIERRQK</sequence>
<evidence type="ECO:0000259" key="3">
    <source>
        <dbReference type="Pfam" id="PF13518"/>
    </source>
</evidence>
<dbReference type="PANTHER" id="PTHR33795">
    <property type="entry name" value="INSERTION ELEMENT IS150 PROTEIN INSJ"/>
    <property type="match status" value="1"/>
</dbReference>
<dbReference type="Pfam" id="PF13518">
    <property type="entry name" value="HTH_28"/>
    <property type="match status" value="2"/>
</dbReference>
<name>A0ABV6KFW4_9BACI</name>
<dbReference type="InterPro" id="IPR055247">
    <property type="entry name" value="InsJ-like_HTH"/>
</dbReference>
<comment type="caution">
    <text evidence="4">The sequence shown here is derived from an EMBL/GenBank/DDBJ whole genome shotgun (WGS) entry which is preliminary data.</text>
</comment>
<protein>
    <submittedName>
        <fullName evidence="4">Transposase</fullName>
    </submittedName>
</protein>
<dbReference type="PANTHER" id="PTHR33795:SF1">
    <property type="entry name" value="INSERTION ELEMENT IS150 PROTEIN INSJ"/>
    <property type="match status" value="1"/>
</dbReference>
<evidence type="ECO:0000313" key="5">
    <source>
        <dbReference type="Proteomes" id="UP001589838"/>
    </source>
</evidence>
<dbReference type="Gene3D" id="1.10.10.10">
    <property type="entry name" value="Winged helix-like DNA-binding domain superfamily/Winged helix DNA-binding domain"/>
    <property type="match status" value="2"/>
</dbReference>
<dbReference type="Proteomes" id="UP001589838">
    <property type="component" value="Unassembled WGS sequence"/>
</dbReference>
<dbReference type="SUPFAM" id="SSF48295">
    <property type="entry name" value="TrpR-like"/>
    <property type="match status" value="2"/>
</dbReference>
<feature type="coiled-coil region" evidence="2">
    <location>
        <begin position="191"/>
        <end position="218"/>
    </location>
</feature>
<keyword evidence="2" id="KW-0175">Coiled coil</keyword>
<proteinExistence type="inferred from homology"/>
<evidence type="ECO:0000313" key="4">
    <source>
        <dbReference type="EMBL" id="MFC0472212.1"/>
    </source>
</evidence>
<feature type="domain" description="Insertion element IS150 protein InsJ-like helix-turn-helix" evidence="3">
    <location>
        <begin position="11"/>
        <end position="56"/>
    </location>
</feature>
<accession>A0ABV6KFW4</accession>
<dbReference type="InterPro" id="IPR036388">
    <property type="entry name" value="WH-like_DNA-bd_sf"/>
</dbReference>
<organism evidence="4 5">
    <name type="scientific">Halalkalibacter kiskunsagensis</name>
    <dbReference type="NCBI Taxonomy" id="1548599"/>
    <lineage>
        <taxon>Bacteria</taxon>
        <taxon>Bacillati</taxon>
        <taxon>Bacillota</taxon>
        <taxon>Bacilli</taxon>
        <taxon>Bacillales</taxon>
        <taxon>Bacillaceae</taxon>
        <taxon>Halalkalibacter</taxon>
    </lineage>
</organism>
<dbReference type="InterPro" id="IPR052057">
    <property type="entry name" value="IS150/IS1296_orfA-like"/>
</dbReference>
<evidence type="ECO:0000256" key="2">
    <source>
        <dbReference type="SAM" id="Coils"/>
    </source>
</evidence>
<gene>
    <name evidence="4" type="ORF">ACFFHM_17315</name>
</gene>
<dbReference type="InterPro" id="IPR009057">
    <property type="entry name" value="Homeodomain-like_sf"/>
</dbReference>